<evidence type="ECO:0000256" key="1">
    <source>
        <dbReference type="SAM" id="MobiDB-lite"/>
    </source>
</evidence>
<reference evidence="2 3" key="1">
    <citation type="journal article" date="2014" name="PLoS Genet.">
        <title>Phylogenetically driven sequencing of extremely halophilic archaea reveals strategies for static and dynamic osmo-response.</title>
        <authorList>
            <person name="Becker E.A."/>
            <person name="Seitzer P.M."/>
            <person name="Tritt A."/>
            <person name="Larsen D."/>
            <person name="Krusor M."/>
            <person name="Yao A.I."/>
            <person name="Wu D."/>
            <person name="Madern D."/>
            <person name="Eisen J.A."/>
            <person name="Darling A.E."/>
            <person name="Facciotti M.T."/>
        </authorList>
    </citation>
    <scope>NUCLEOTIDE SEQUENCE [LARGE SCALE GENOMIC DNA]</scope>
    <source>
        <strain evidence="2 3">JCM 10990</strain>
    </source>
</reference>
<comment type="caution">
    <text evidence="2">The sequence shown here is derived from an EMBL/GenBank/DDBJ whole genome shotgun (WGS) entry which is preliminary data.</text>
</comment>
<dbReference type="AlphaFoldDB" id="M0AXA0"/>
<dbReference type="InterPro" id="IPR055978">
    <property type="entry name" value="DUF7556"/>
</dbReference>
<name>M0AXA0_9EURY</name>
<proteinExistence type="predicted"/>
<protein>
    <submittedName>
        <fullName evidence="2">Uncharacterized protein</fullName>
    </submittedName>
</protein>
<evidence type="ECO:0000313" key="2">
    <source>
        <dbReference type="EMBL" id="ELZ03125.1"/>
    </source>
</evidence>
<dbReference type="EMBL" id="AOIN01000034">
    <property type="protein sequence ID" value="ELZ03125.1"/>
    <property type="molecule type" value="Genomic_DNA"/>
</dbReference>
<gene>
    <name evidence="2" type="ORF">C482_03854</name>
</gene>
<accession>M0AXA0</accession>
<keyword evidence="3" id="KW-1185">Reference proteome</keyword>
<dbReference type="Pfam" id="PF24433">
    <property type="entry name" value="DUF7556"/>
    <property type="match status" value="1"/>
</dbReference>
<dbReference type="STRING" id="1227492.C482_03854"/>
<sequence>MVSKPHTTAADETVVGSIDSSDSSDEYVIADISADDAWLSMRADEAMTLPAWR</sequence>
<dbReference type="PATRIC" id="fig|1227492.4.peg.742"/>
<organism evidence="2 3">
    <name type="scientific">Natrialba chahannaoensis JCM 10990</name>
    <dbReference type="NCBI Taxonomy" id="1227492"/>
    <lineage>
        <taxon>Archaea</taxon>
        <taxon>Methanobacteriati</taxon>
        <taxon>Methanobacteriota</taxon>
        <taxon>Stenosarchaea group</taxon>
        <taxon>Halobacteria</taxon>
        <taxon>Halobacteriales</taxon>
        <taxon>Natrialbaceae</taxon>
        <taxon>Natrialba</taxon>
    </lineage>
</organism>
<dbReference type="RefSeq" id="WP_006166150.1">
    <property type="nucleotide sequence ID" value="NZ_AOIN01000034.1"/>
</dbReference>
<feature type="region of interest" description="Disordered" evidence="1">
    <location>
        <begin position="1"/>
        <end position="20"/>
    </location>
</feature>
<dbReference type="Proteomes" id="UP000011693">
    <property type="component" value="Unassembled WGS sequence"/>
</dbReference>
<evidence type="ECO:0000313" key="3">
    <source>
        <dbReference type="Proteomes" id="UP000011693"/>
    </source>
</evidence>